<dbReference type="Proteomes" id="UP000499080">
    <property type="component" value="Unassembled WGS sequence"/>
</dbReference>
<dbReference type="EMBL" id="BGPR01069126">
    <property type="protein sequence ID" value="GBO42868.1"/>
    <property type="molecule type" value="Genomic_DNA"/>
</dbReference>
<accession>A0A4Y2X146</accession>
<evidence type="ECO:0000313" key="1">
    <source>
        <dbReference type="EMBL" id="GBO42868.1"/>
    </source>
</evidence>
<gene>
    <name evidence="1" type="ORF">AVEN_211936_1</name>
</gene>
<organism evidence="1 2">
    <name type="scientific">Araneus ventricosus</name>
    <name type="common">Orbweaver spider</name>
    <name type="synonym">Epeira ventricosa</name>
    <dbReference type="NCBI Taxonomy" id="182803"/>
    <lineage>
        <taxon>Eukaryota</taxon>
        <taxon>Metazoa</taxon>
        <taxon>Ecdysozoa</taxon>
        <taxon>Arthropoda</taxon>
        <taxon>Chelicerata</taxon>
        <taxon>Arachnida</taxon>
        <taxon>Araneae</taxon>
        <taxon>Araneomorphae</taxon>
        <taxon>Entelegynae</taxon>
        <taxon>Araneoidea</taxon>
        <taxon>Araneidae</taxon>
        <taxon>Araneus</taxon>
    </lineage>
</organism>
<feature type="non-terminal residue" evidence="1">
    <location>
        <position position="37"/>
    </location>
</feature>
<keyword evidence="2" id="KW-1185">Reference proteome</keyword>
<name>A0A4Y2X146_ARAVE</name>
<protein>
    <submittedName>
        <fullName evidence="1">Uncharacterized protein</fullName>
    </submittedName>
</protein>
<sequence>MRKPQFKKVVFTPPVPKLVHQVQLMLSSSCNDTLGGR</sequence>
<dbReference type="AlphaFoldDB" id="A0A4Y2X146"/>
<evidence type="ECO:0000313" key="2">
    <source>
        <dbReference type="Proteomes" id="UP000499080"/>
    </source>
</evidence>
<dbReference type="PROSITE" id="PS51257">
    <property type="entry name" value="PROKAR_LIPOPROTEIN"/>
    <property type="match status" value="1"/>
</dbReference>
<comment type="caution">
    <text evidence="1">The sequence shown here is derived from an EMBL/GenBank/DDBJ whole genome shotgun (WGS) entry which is preliminary data.</text>
</comment>
<proteinExistence type="predicted"/>
<reference evidence="1 2" key="1">
    <citation type="journal article" date="2019" name="Sci. Rep.">
        <title>Orb-weaving spider Araneus ventricosus genome elucidates the spidroin gene catalogue.</title>
        <authorList>
            <person name="Kono N."/>
            <person name="Nakamura H."/>
            <person name="Ohtoshi R."/>
            <person name="Moran D.A.P."/>
            <person name="Shinohara A."/>
            <person name="Yoshida Y."/>
            <person name="Fujiwara M."/>
            <person name="Mori M."/>
            <person name="Tomita M."/>
            <person name="Arakawa K."/>
        </authorList>
    </citation>
    <scope>NUCLEOTIDE SEQUENCE [LARGE SCALE GENOMIC DNA]</scope>
</reference>